<feature type="region of interest" description="Disordered" evidence="5">
    <location>
        <begin position="255"/>
        <end position="274"/>
    </location>
</feature>
<feature type="transmembrane region" description="Helical" evidence="6">
    <location>
        <begin position="1235"/>
        <end position="1259"/>
    </location>
</feature>
<dbReference type="GO" id="GO:0016887">
    <property type="term" value="F:ATP hydrolysis activity"/>
    <property type="evidence" value="ECO:0007669"/>
    <property type="project" value="InterPro"/>
</dbReference>
<dbReference type="PROSITE" id="PS00211">
    <property type="entry name" value="ABC_TRANSPORTER_1"/>
    <property type="match status" value="2"/>
</dbReference>
<sequence length="1841" mass="199098">MVNIFVQTGALVRKNALVLMRSPFQLAIALLMPLLALFIAVFSSNALANNFKKSAAKSTSLVNPPVNLVEYPKCSGSLQSCPNRPRVYYAPTDVYHSKIVESLAADLGLTMGTDVFGFPTIDSLASEVADRQVAIKAERKINYAITFTTFAQVDSAFGVSKGSAPTFNNVPGDLTAAKSRISEVNGTHYSLWQISDRQFSMDEDATLPNIVYSSEPLLFKHHLDMSITKIRAEMQGVSVPSIKLAVSHFPLPAEPSRSAGGPGGQGQDAEKAADGQAKKMGASFSAAFVMFGFSPLLLVMTNLVGSEKHTGLIGVLRKLGMSEAAYWLATLITGSVLVVASSALALIATPAFPEAFQMYNWSPVITLSLFIVTGLQMVAIGLLLVALLNSPYATNLTAGFLCMICILGSALLGFTDSMSGYGSLPDIASAFQSLFDPSVKGWILMTLLPFVGFGKAFSELSIMQPDKKATLSFSHPDFFITRTFTVRTIGGKYSYTVHSTQTTFVAVLLMSLATIVVAMYLNQVGPRPFWFPFTPTYWGLGDQGDAKLNAESKQEQSLIVRNLKKTFSSSSFFIFNRKTVEAVKDVSFTVRKGRVLSLLGTNGAGKSTSVNMITGLLRPTSGYVSCFGTGSLSAIQQQIGVTAQSDVTWPLLTAGDHIRLFAAFKGVSSSPSYVQDRLSQVGLESNADQPVGQFSGGMRRRLCIVTCSIGEPPLCILDEPTSSLDPINRRKVWKFIQSLKAHAAVILVTHLLDEADALGDEICIIDGGEVKAQGSSLALKSQYGSGYECIILGKEGATLENVTDMVRQCVPAANVTQRSTEMFAVTIPKSSSVTPLVRLLRSADPKRVAFVESWEISNTTLEGVFLAVAEKAKAQRESMHQHVSKHAAGADGTESFDLPKFVPRKTLFHQVSAVFLKDWTFQLKQLKATIVAYLMTAVFLGLYFFVRSQSDESICNGGYLALRTSRSSGTTCDLGALRKQFTQMAGMCSPNSKAPCMLGDMRLPAMFSSVGPKAGARYWVQDPSSAAQALLSEDQGTWAARQQFLGKDIDIPAASVTKVDADPITTIRDNLKRMYAARKPISLQCVPSGSLREGEPEPEAYPGSSQEQDPVKEFSTLLPDFGLKINALTAQGSDVHFVLPPMPYGARYMMSLYKPTVDCRQAITPRMWTSSAQSLVLSKMQEATPELSTQTLYDTDSKLAEMFQAATVAQLRASLKTGEGIFGMFRQVPEVQAPMVMPMITSILLPMALYSLFSAYLQLPFQEKEGGLFAFYRVQGLTVAATWLGHWLFALSFTLVPLVLSAVLIVLAIPTINLGSFLILSILAIHGSISMAFLLAAILTSTTMARLLSFLFPPVAAVLSGALTFGGSAPSFMTVVFPPLPFAFNLRQLALTATPSWGLALGAFAVSTVYLVIAIALMTMADHSPLELLKARVFGSKKVDESHKRLATGDVELGDLIESEEDDEVRKERMELTRSEKGDLDRYAVKAVNVEKAFGSHRVLKGLNMAVAPGVTYGLLGHNGCGKSTLLNILMGSSRPTAGNAWVGGQLTTTRDLSSIIGVCPQQDMVIGDLTVLDNLAFFARLRGAPLFGSELDTLVRRCAELVGLKDAMSRQASALSGGMRRRLSIGIAVIGSPQVLMLDEPSGGLDAANRLGVWRLLSRIRETGNCSIILTTHYMEEADALCSRIGIMAGGRMRVLGNQVSLKNKYGNGYVLHMQLPVAVRESTDSGSQSMQALALAAENMAMDRMTATLESQLGLRGLRIQHEHQDHLAEQRARGGSFNAQDRSWAWEVKVHVPLQATCDLAGVFELMAQDVAGIKDWGIQQSSLEDIFISISNKYYQS</sequence>
<evidence type="ECO:0000256" key="1">
    <source>
        <dbReference type="ARBA" id="ARBA00022448"/>
    </source>
</evidence>
<reference evidence="8 9" key="1">
    <citation type="submission" date="2016-07" db="EMBL/GenBank/DDBJ databases">
        <title>Pervasive Adenine N6-methylation of Active Genes in Fungi.</title>
        <authorList>
            <consortium name="DOE Joint Genome Institute"/>
            <person name="Mondo S.J."/>
            <person name="Dannebaum R.O."/>
            <person name="Kuo R.C."/>
            <person name="Labutti K."/>
            <person name="Haridas S."/>
            <person name="Kuo A."/>
            <person name="Salamov A."/>
            <person name="Ahrendt S.R."/>
            <person name="Lipzen A."/>
            <person name="Sullivan W."/>
            <person name="Andreopoulos W.B."/>
            <person name="Clum A."/>
            <person name="Lindquist E."/>
            <person name="Daum C."/>
            <person name="Ramamoorthy G.K."/>
            <person name="Gryganskyi A."/>
            <person name="Culley D."/>
            <person name="Magnuson J.K."/>
            <person name="James T.Y."/>
            <person name="O'Malley M.A."/>
            <person name="Stajich J.E."/>
            <person name="Spatafora J.W."/>
            <person name="Visel A."/>
            <person name="Grigoriev I.V."/>
        </authorList>
    </citation>
    <scope>NUCLEOTIDE SEQUENCE [LARGE SCALE GENOMIC DNA]</scope>
    <source>
        <strain evidence="8 9">PL171</strain>
    </source>
</reference>
<dbReference type="OrthoDB" id="8061355at2759"/>
<dbReference type="GO" id="GO:0005524">
    <property type="term" value="F:ATP binding"/>
    <property type="evidence" value="ECO:0007669"/>
    <property type="project" value="UniProtKB-KW"/>
</dbReference>
<evidence type="ECO:0000256" key="5">
    <source>
        <dbReference type="SAM" id="MobiDB-lite"/>
    </source>
</evidence>
<feature type="transmembrane region" description="Helical" evidence="6">
    <location>
        <begin position="284"/>
        <end position="304"/>
    </location>
</feature>
<gene>
    <name evidence="8" type="ORF">BCR44DRAFT_1436012</name>
</gene>
<dbReference type="InterPro" id="IPR017871">
    <property type="entry name" value="ABC_transporter-like_CS"/>
</dbReference>
<keyword evidence="6" id="KW-0472">Membrane</keyword>
<protein>
    <recommendedName>
        <fullName evidence="7">ABC transporter domain-containing protein</fullName>
    </recommendedName>
</protein>
<feature type="domain" description="ABC transporter" evidence="7">
    <location>
        <begin position="558"/>
        <end position="792"/>
    </location>
</feature>
<evidence type="ECO:0000256" key="6">
    <source>
        <dbReference type="SAM" id="Phobius"/>
    </source>
</evidence>
<dbReference type="InterPro" id="IPR026082">
    <property type="entry name" value="ABCA"/>
</dbReference>
<dbReference type="PANTHER" id="PTHR19229">
    <property type="entry name" value="ATP-BINDING CASSETTE TRANSPORTER SUBFAMILY A ABCA"/>
    <property type="match status" value="1"/>
</dbReference>
<feature type="transmembrane region" description="Helical" evidence="6">
    <location>
        <begin position="503"/>
        <end position="521"/>
    </location>
</feature>
<keyword evidence="1" id="KW-0813">Transport</keyword>
<keyword evidence="6" id="KW-1133">Transmembrane helix</keyword>
<proteinExistence type="predicted"/>
<evidence type="ECO:0000256" key="3">
    <source>
        <dbReference type="ARBA" id="ARBA00022741"/>
    </source>
</evidence>
<dbReference type="Gene3D" id="3.40.50.300">
    <property type="entry name" value="P-loop containing nucleotide triphosphate hydrolases"/>
    <property type="match status" value="2"/>
</dbReference>
<dbReference type="GO" id="GO:0016020">
    <property type="term" value="C:membrane"/>
    <property type="evidence" value="ECO:0007669"/>
    <property type="project" value="InterPro"/>
</dbReference>
<feature type="domain" description="ABC transporter" evidence="7">
    <location>
        <begin position="1485"/>
        <end position="1716"/>
    </location>
</feature>
<feature type="region of interest" description="Disordered" evidence="5">
    <location>
        <begin position="1086"/>
        <end position="1109"/>
    </location>
</feature>
<dbReference type="CDD" id="cd03263">
    <property type="entry name" value="ABC_subfamily_A"/>
    <property type="match status" value="2"/>
</dbReference>
<evidence type="ECO:0000256" key="2">
    <source>
        <dbReference type="ARBA" id="ARBA00022737"/>
    </source>
</evidence>
<dbReference type="SMART" id="SM00382">
    <property type="entry name" value="AAA"/>
    <property type="match status" value="2"/>
</dbReference>
<keyword evidence="6" id="KW-0812">Transmembrane</keyword>
<feature type="transmembrane region" description="Helical" evidence="6">
    <location>
        <begin position="1397"/>
        <end position="1420"/>
    </location>
</feature>
<feature type="transmembrane region" description="Helical" evidence="6">
    <location>
        <begin position="392"/>
        <end position="414"/>
    </location>
</feature>
<feature type="transmembrane region" description="Helical" evidence="6">
    <location>
        <begin position="441"/>
        <end position="458"/>
    </location>
</feature>
<keyword evidence="2" id="KW-0677">Repeat</keyword>
<accession>A0A1Y2HJ67</accession>
<keyword evidence="3" id="KW-0547">Nucleotide-binding</keyword>
<name>A0A1Y2HJ67_9FUNG</name>
<feature type="transmembrane region" description="Helical" evidence="6">
    <location>
        <begin position="1280"/>
        <end position="1309"/>
    </location>
</feature>
<organism evidence="8 9">
    <name type="scientific">Catenaria anguillulae PL171</name>
    <dbReference type="NCBI Taxonomy" id="765915"/>
    <lineage>
        <taxon>Eukaryota</taxon>
        <taxon>Fungi</taxon>
        <taxon>Fungi incertae sedis</taxon>
        <taxon>Blastocladiomycota</taxon>
        <taxon>Blastocladiomycetes</taxon>
        <taxon>Blastocladiales</taxon>
        <taxon>Catenariaceae</taxon>
        <taxon>Catenaria</taxon>
    </lineage>
</organism>
<dbReference type="PROSITE" id="PS50893">
    <property type="entry name" value="ABC_TRANSPORTER_2"/>
    <property type="match status" value="2"/>
</dbReference>
<evidence type="ECO:0000313" key="9">
    <source>
        <dbReference type="Proteomes" id="UP000193411"/>
    </source>
</evidence>
<evidence type="ECO:0000256" key="4">
    <source>
        <dbReference type="ARBA" id="ARBA00022840"/>
    </source>
</evidence>
<feature type="transmembrane region" description="Helical" evidence="6">
    <location>
        <begin position="1351"/>
        <end position="1377"/>
    </location>
</feature>
<dbReference type="EMBL" id="MCFL01000027">
    <property type="protein sequence ID" value="ORZ34589.1"/>
    <property type="molecule type" value="Genomic_DNA"/>
</dbReference>
<dbReference type="PANTHER" id="PTHR19229:SF36">
    <property type="entry name" value="ATP-BINDING CASSETTE SUB-FAMILY A MEMBER 2"/>
    <property type="match status" value="1"/>
</dbReference>
<dbReference type="InterPro" id="IPR003593">
    <property type="entry name" value="AAA+_ATPase"/>
</dbReference>
<dbReference type="InterPro" id="IPR027417">
    <property type="entry name" value="P-loop_NTPase"/>
</dbReference>
<feature type="transmembrane region" description="Helical" evidence="6">
    <location>
        <begin position="324"/>
        <end position="352"/>
    </location>
</feature>
<keyword evidence="9" id="KW-1185">Reference proteome</keyword>
<dbReference type="STRING" id="765915.A0A1Y2HJ67"/>
<evidence type="ECO:0000313" key="8">
    <source>
        <dbReference type="EMBL" id="ORZ34589.1"/>
    </source>
</evidence>
<dbReference type="InterPro" id="IPR003439">
    <property type="entry name" value="ABC_transporter-like_ATP-bd"/>
</dbReference>
<comment type="caution">
    <text evidence="8">The sequence shown here is derived from an EMBL/GenBank/DDBJ whole genome shotgun (WGS) entry which is preliminary data.</text>
</comment>
<evidence type="ECO:0000259" key="7">
    <source>
        <dbReference type="PROSITE" id="PS50893"/>
    </source>
</evidence>
<feature type="transmembrane region" description="Helical" evidence="6">
    <location>
        <begin position="364"/>
        <end position="386"/>
    </location>
</feature>
<dbReference type="SUPFAM" id="SSF52540">
    <property type="entry name" value="P-loop containing nucleoside triphosphate hydrolases"/>
    <property type="match status" value="2"/>
</dbReference>
<dbReference type="Pfam" id="PF00005">
    <property type="entry name" value="ABC_tran"/>
    <property type="match status" value="2"/>
</dbReference>
<feature type="transmembrane region" description="Helical" evidence="6">
    <location>
        <begin position="24"/>
        <end position="48"/>
    </location>
</feature>
<keyword evidence="4" id="KW-0067">ATP-binding</keyword>
<dbReference type="Proteomes" id="UP000193411">
    <property type="component" value="Unassembled WGS sequence"/>
</dbReference>
<dbReference type="GO" id="GO:0140359">
    <property type="term" value="F:ABC-type transporter activity"/>
    <property type="evidence" value="ECO:0007669"/>
    <property type="project" value="InterPro"/>
</dbReference>